<name>K9UM28_CHAP6</name>
<organism evidence="5 6">
    <name type="scientific">Chamaesiphon minutus (strain ATCC 27169 / PCC 6605)</name>
    <dbReference type="NCBI Taxonomy" id="1173020"/>
    <lineage>
        <taxon>Bacteria</taxon>
        <taxon>Bacillati</taxon>
        <taxon>Cyanobacteriota</taxon>
        <taxon>Cyanophyceae</taxon>
        <taxon>Gomontiellales</taxon>
        <taxon>Chamaesiphonaceae</taxon>
        <taxon>Chamaesiphon</taxon>
    </lineage>
</organism>
<evidence type="ECO:0000256" key="1">
    <source>
        <dbReference type="SAM" id="MobiDB-lite"/>
    </source>
</evidence>
<reference evidence="5 6" key="1">
    <citation type="submission" date="2012-05" db="EMBL/GenBank/DDBJ databases">
        <title>Finished chromosome of genome of Chamaesiphon sp. PCC 6605.</title>
        <authorList>
            <consortium name="US DOE Joint Genome Institute"/>
            <person name="Gugger M."/>
            <person name="Coursin T."/>
            <person name="Rippka R."/>
            <person name="Tandeau De Marsac N."/>
            <person name="Huntemann M."/>
            <person name="Wei C.-L."/>
            <person name="Han J."/>
            <person name="Detter J.C."/>
            <person name="Han C."/>
            <person name="Tapia R."/>
            <person name="Chen A."/>
            <person name="Kyrpides N."/>
            <person name="Mavromatis K."/>
            <person name="Markowitz V."/>
            <person name="Szeto E."/>
            <person name="Ivanova N."/>
            <person name="Pagani I."/>
            <person name="Pati A."/>
            <person name="Goodwin L."/>
            <person name="Nordberg H.P."/>
            <person name="Cantor M.N."/>
            <person name="Hua S.X."/>
            <person name="Woyke T."/>
            <person name="Kerfeld C.A."/>
        </authorList>
    </citation>
    <scope>NUCLEOTIDE SEQUENCE [LARGE SCALE GENOMIC DNA]</scope>
    <source>
        <strain evidence="6">ATCC 27169 / PCC 6605</strain>
        <strain evidence="5">PCC 6605</strain>
    </source>
</reference>
<dbReference type="HOGENOM" id="CLU_2272362_0_0_3"/>
<gene>
    <name evidence="3" type="ORF">Cha6605_4785</name>
    <name evidence="4" type="ORF">Cha6605_4786</name>
    <name evidence="5" type="ORF">Cha6605_4798</name>
</gene>
<feature type="compositionally biased region" description="Polar residues" evidence="1">
    <location>
        <begin position="63"/>
        <end position="73"/>
    </location>
</feature>
<proteinExistence type="predicted"/>
<dbReference type="KEGG" id="cmp:Cha6605_4798"/>
<feature type="region of interest" description="Disordered" evidence="1">
    <location>
        <begin position="52"/>
        <end position="103"/>
    </location>
</feature>
<feature type="signal peptide" evidence="2">
    <location>
        <begin position="1"/>
        <end position="24"/>
    </location>
</feature>
<dbReference type="EMBL" id="CP003600">
    <property type="protein sequence ID" value="AFY95713.1"/>
    <property type="molecule type" value="Genomic_DNA"/>
</dbReference>
<feature type="compositionally biased region" description="Basic and acidic residues" evidence="1">
    <location>
        <begin position="83"/>
        <end position="95"/>
    </location>
</feature>
<dbReference type="KEGG" id="cmp:Cha6605_4786"/>
<dbReference type="AlphaFoldDB" id="K9UM28"/>
<protein>
    <recommendedName>
        <fullName evidence="7">Phage infection protein</fullName>
    </recommendedName>
</protein>
<dbReference type="EMBL" id="CP003600">
    <property type="protein sequence ID" value="AFY95700.1"/>
    <property type="molecule type" value="Genomic_DNA"/>
</dbReference>
<feature type="chain" id="PRO_5011096216" description="Phage infection protein" evidence="2">
    <location>
        <begin position="25"/>
        <end position="103"/>
    </location>
</feature>
<accession>K9UM28</accession>
<sequence>MNFKSILVLGLGVATLGLTLPAHADTANVNTSSQTTVITGNKNKIDQRNTSTIRNTGIGRPTFESTGSSNDNAQAVDVFGNRNRVEQKNTSDIKNVRVNPRRY</sequence>
<dbReference type="OrthoDB" id="577007at2"/>
<evidence type="ECO:0008006" key="7">
    <source>
        <dbReference type="Google" id="ProtNLM"/>
    </source>
</evidence>
<evidence type="ECO:0000313" key="5">
    <source>
        <dbReference type="EMBL" id="AFY95713.1"/>
    </source>
</evidence>
<evidence type="ECO:0000313" key="6">
    <source>
        <dbReference type="Proteomes" id="UP000010366"/>
    </source>
</evidence>
<keyword evidence="6" id="KW-1185">Reference proteome</keyword>
<dbReference type="EMBL" id="CP003600">
    <property type="protein sequence ID" value="AFY95701.1"/>
    <property type="molecule type" value="Genomic_DNA"/>
</dbReference>
<dbReference type="KEGG" id="cmp:Cha6605_4785"/>
<dbReference type="RefSeq" id="WP_015161792.1">
    <property type="nucleotide sequence ID" value="NC_019697.1"/>
</dbReference>
<dbReference type="Proteomes" id="UP000010366">
    <property type="component" value="Chromosome"/>
</dbReference>
<evidence type="ECO:0000313" key="3">
    <source>
        <dbReference type="EMBL" id="AFY95700.1"/>
    </source>
</evidence>
<evidence type="ECO:0000313" key="4">
    <source>
        <dbReference type="EMBL" id="AFY95701.1"/>
    </source>
</evidence>
<keyword evidence="2" id="KW-0732">Signal</keyword>
<evidence type="ECO:0000256" key="2">
    <source>
        <dbReference type="SAM" id="SignalP"/>
    </source>
</evidence>